<dbReference type="AlphaFoldDB" id="A0A3N4LP37"/>
<feature type="coiled-coil region" evidence="1">
    <location>
        <begin position="72"/>
        <end position="105"/>
    </location>
</feature>
<keyword evidence="1" id="KW-0175">Coiled coil</keyword>
<protein>
    <submittedName>
        <fullName evidence="2">Uncharacterized protein</fullName>
    </submittedName>
</protein>
<dbReference type="Proteomes" id="UP000267821">
    <property type="component" value="Unassembled WGS sequence"/>
</dbReference>
<evidence type="ECO:0000256" key="1">
    <source>
        <dbReference type="SAM" id="Coils"/>
    </source>
</evidence>
<dbReference type="EMBL" id="ML121548">
    <property type="protein sequence ID" value="RPB23062.1"/>
    <property type="molecule type" value="Genomic_DNA"/>
</dbReference>
<sequence length="112" mass="12594">MTPNSHEILYSAPGYMESKIVQSRVVEPSSLEVKELHSNKQLQGPRSLDRAYIKKEKARIAAATVLVAEKAVNREARKLAKEQKAKEAKERAEALKKQVEVLKLLKGEVTQK</sequence>
<keyword evidence="3" id="KW-1185">Reference proteome</keyword>
<name>A0A3N4LP37_9PEZI</name>
<accession>A0A3N4LP37</accession>
<proteinExistence type="predicted"/>
<reference evidence="2 3" key="1">
    <citation type="journal article" date="2018" name="Nat. Ecol. Evol.">
        <title>Pezizomycetes genomes reveal the molecular basis of ectomycorrhizal truffle lifestyle.</title>
        <authorList>
            <person name="Murat C."/>
            <person name="Payen T."/>
            <person name="Noel B."/>
            <person name="Kuo A."/>
            <person name="Morin E."/>
            <person name="Chen J."/>
            <person name="Kohler A."/>
            <person name="Krizsan K."/>
            <person name="Balestrini R."/>
            <person name="Da Silva C."/>
            <person name="Montanini B."/>
            <person name="Hainaut M."/>
            <person name="Levati E."/>
            <person name="Barry K.W."/>
            <person name="Belfiori B."/>
            <person name="Cichocki N."/>
            <person name="Clum A."/>
            <person name="Dockter R.B."/>
            <person name="Fauchery L."/>
            <person name="Guy J."/>
            <person name="Iotti M."/>
            <person name="Le Tacon F."/>
            <person name="Lindquist E.A."/>
            <person name="Lipzen A."/>
            <person name="Malagnac F."/>
            <person name="Mello A."/>
            <person name="Molinier V."/>
            <person name="Miyauchi S."/>
            <person name="Poulain J."/>
            <person name="Riccioni C."/>
            <person name="Rubini A."/>
            <person name="Sitrit Y."/>
            <person name="Splivallo R."/>
            <person name="Traeger S."/>
            <person name="Wang M."/>
            <person name="Zifcakova L."/>
            <person name="Wipf D."/>
            <person name="Zambonelli A."/>
            <person name="Paolocci F."/>
            <person name="Nowrousian M."/>
            <person name="Ottonello S."/>
            <person name="Baldrian P."/>
            <person name="Spatafora J.W."/>
            <person name="Henrissat B."/>
            <person name="Nagy L.G."/>
            <person name="Aury J.M."/>
            <person name="Wincker P."/>
            <person name="Grigoriev I.V."/>
            <person name="Bonfante P."/>
            <person name="Martin F.M."/>
        </authorList>
    </citation>
    <scope>NUCLEOTIDE SEQUENCE [LARGE SCALE GENOMIC DNA]</scope>
    <source>
        <strain evidence="2 3">ATCC MYA-4762</strain>
    </source>
</reference>
<dbReference type="InParanoid" id="A0A3N4LP37"/>
<organism evidence="2 3">
    <name type="scientific">Terfezia boudieri ATCC MYA-4762</name>
    <dbReference type="NCBI Taxonomy" id="1051890"/>
    <lineage>
        <taxon>Eukaryota</taxon>
        <taxon>Fungi</taxon>
        <taxon>Dikarya</taxon>
        <taxon>Ascomycota</taxon>
        <taxon>Pezizomycotina</taxon>
        <taxon>Pezizomycetes</taxon>
        <taxon>Pezizales</taxon>
        <taxon>Pezizaceae</taxon>
        <taxon>Terfezia</taxon>
    </lineage>
</organism>
<evidence type="ECO:0000313" key="2">
    <source>
        <dbReference type="EMBL" id="RPB23062.1"/>
    </source>
</evidence>
<evidence type="ECO:0000313" key="3">
    <source>
        <dbReference type="Proteomes" id="UP000267821"/>
    </source>
</evidence>
<gene>
    <name evidence="2" type="ORF">L211DRAFT_850084</name>
</gene>